<organism evidence="3 4">
    <name type="scientific">Elaphomyces granulatus</name>
    <dbReference type="NCBI Taxonomy" id="519963"/>
    <lineage>
        <taxon>Eukaryota</taxon>
        <taxon>Fungi</taxon>
        <taxon>Dikarya</taxon>
        <taxon>Ascomycota</taxon>
        <taxon>Pezizomycotina</taxon>
        <taxon>Eurotiomycetes</taxon>
        <taxon>Eurotiomycetidae</taxon>
        <taxon>Eurotiales</taxon>
        <taxon>Elaphomycetaceae</taxon>
        <taxon>Elaphomyces</taxon>
    </lineage>
</organism>
<comment type="caution">
    <text evidence="3">The sequence shown here is derived from an EMBL/GenBank/DDBJ whole genome shotgun (WGS) entry which is preliminary data.</text>
</comment>
<evidence type="ECO:0000256" key="1">
    <source>
        <dbReference type="SAM" id="MobiDB-lite"/>
    </source>
</evidence>
<sequence length="1504" mass="167605">MAPMAFRSGSSQEALLQLEKGTTGPTSLLKDAAQIVGIDLALCAGDPDADQNLQLHSQSAPKEEWVLRWLLKKLKSTKAYRVEARSFVLLRQLIHRIPPRSLAAILSEYKILTIVDGAVADIKAGIVLDFQDVVSNLDRPDSESSHTLDEESPPKKKKHGNNETRKRKRATYEEDGVDPDSPSCFALCASAFNRLLDCLYTLVVLANKMYGVDGVASSHLKHALRGEPGFVAKILARSLALAALLIFEFCREKKAADLQHLLRALSSVLDLWELRSSHQDDSNNSSSNAAFAHHCFLEALRLHRSASFSGVGSNEATYIVQRVERLVALHVVLPARGAFFAKGGSGIDYSTDEPDWSPVKPISDTFRPLLTDDIDGKAGLLEHKEQEQEAKAKIDKKSSSRNPVWKPAELLPVLFDIAIRSVPRDTFRRQTNEGPWLETLFVAIAELAFSAVKQEDVTDATSDFIPILEQMFRIILNRGVKLSLHTLITHAAYTGLLKDNLDKVQWKLTALLVELGVDIFLPNSGLPDSGRLLAALLEKIMFHWTSGCPGGDDVYAKIKTDIVVPLLRGFASARDLLTFVQLWYEQLVLVELARSSNRGLARFSIWESDDLANVCSELMKTSLTEAQVSSLAQNALSELLSESGTIAVSTNAFGRFVTLEAALRNLTCYTNSDRTMSVLTTVIKALVATISSKQNMHWRWRLWRFSGNVLQFTMKSTDGSFNSTLGSLVNIAVNIIRDFHKQPTSRLQDVAEILEAYRFVLAAAEKISDNTYSNQLALLTADIPPFLKTIINKEGGVLGASWNGHIENLDSISLATGYLVTLLRTPEIWGKTKAETRQALFDQMLSLAAIQQQSIIDPSSINSGPFNAQFLQLWNALVSYEYLLNSPGIANDLLVILIERLKNDPSIRQLTVMSLQKIPSRFVTRHHRGLLLDLVGHIILEKASPDISGDMLSLMATLASMPKSSAKITSDWEVVWKIAKAITFKDSEVDFRVMKSFRSLIEAVMSKFLTLSEKDRQKYFKKIHQKTTSSVYKFKSIKHPTLEFYLVRILLSQLWDYRLELPKVFDEANLKSHRQKAFKYLLEELETLQTQLKLEAPNLTNEISVAKILAVLEDFEDMARENDEIEKCVTEIEDCVTKTSTELATSLQRSIKLHVLARTKPGRSFTIPLIECGDVFSLQHLFAEEQQVFIQDVAERFHEMSSDDLTGLIEDIRKAGFGGKNASYRLLIAGLAATCLNPVEEKESASSQELSLLCTAVTKSLCTSTSIEQFSLAAECLDILLRCHSRAITQWNVDNIMTAVAVAVSKCGPQINPEFAGTIYVRLCRLVGLLFVLYRQKLGGRFHLILPAMQRLLTCLFTPNRKRKAGARMKSMQGQPPWLGPLNDSHAVHFTRLLTSLCEPTVSAVSKQSQSGTSHEGLTDQTKKAKRIAGQHLQYLIIEYTQCTLRGTMNSEIKAALLPGLYAVLDVVSRDTMKALNSSLDASGREVFKTLYDDYMKFGKWDKS</sequence>
<dbReference type="GO" id="GO:0042254">
    <property type="term" value="P:ribosome biogenesis"/>
    <property type="evidence" value="ECO:0007669"/>
    <property type="project" value="TreeGrafter"/>
</dbReference>
<evidence type="ECO:0000313" key="4">
    <source>
        <dbReference type="Proteomes" id="UP000243515"/>
    </source>
</evidence>
<accession>A0A232M2Y9</accession>
<feature type="domain" description="Nucleolar 27S pre-rRNA processing Urb2/Npa2 C-terminal" evidence="2">
    <location>
        <begin position="1272"/>
        <end position="1503"/>
    </location>
</feature>
<reference evidence="3 4" key="1">
    <citation type="journal article" date="2015" name="Environ. Microbiol.">
        <title>Metagenome sequence of Elaphomyces granulatus from sporocarp tissue reveals Ascomycota ectomycorrhizal fingerprints of genome expansion and a Proteobacteria-rich microbiome.</title>
        <authorList>
            <person name="Quandt C.A."/>
            <person name="Kohler A."/>
            <person name="Hesse C.N."/>
            <person name="Sharpton T.J."/>
            <person name="Martin F."/>
            <person name="Spatafora J.W."/>
        </authorList>
    </citation>
    <scope>NUCLEOTIDE SEQUENCE [LARGE SCALE GENOMIC DNA]</scope>
    <source>
        <strain evidence="3 4">OSC145934</strain>
    </source>
</reference>
<dbReference type="EMBL" id="NPHW01002787">
    <property type="protein sequence ID" value="OXV10749.1"/>
    <property type="molecule type" value="Genomic_DNA"/>
</dbReference>
<evidence type="ECO:0000259" key="2">
    <source>
        <dbReference type="Pfam" id="PF10441"/>
    </source>
</evidence>
<dbReference type="GO" id="GO:0005730">
    <property type="term" value="C:nucleolus"/>
    <property type="evidence" value="ECO:0007669"/>
    <property type="project" value="TreeGrafter"/>
</dbReference>
<feature type="region of interest" description="Disordered" evidence="1">
    <location>
        <begin position="138"/>
        <end position="178"/>
    </location>
</feature>
<dbReference type="Proteomes" id="UP000243515">
    <property type="component" value="Unassembled WGS sequence"/>
</dbReference>
<name>A0A232M2Y9_9EURO</name>
<evidence type="ECO:0000313" key="3">
    <source>
        <dbReference type="EMBL" id="OXV10749.1"/>
    </source>
</evidence>
<dbReference type="InterPro" id="IPR052609">
    <property type="entry name" value="Ribosome_Biogenesis_Reg"/>
</dbReference>
<feature type="compositionally biased region" description="Basic and acidic residues" evidence="1">
    <location>
        <begin position="381"/>
        <end position="398"/>
    </location>
</feature>
<dbReference type="PANTHER" id="PTHR15682">
    <property type="entry name" value="UNHEALTHY RIBOSOME BIOGENESIS PROTEIN 2 HOMOLOG"/>
    <property type="match status" value="1"/>
</dbReference>
<proteinExistence type="predicted"/>
<feature type="region of interest" description="Disordered" evidence="1">
    <location>
        <begin position="381"/>
        <end position="400"/>
    </location>
</feature>
<dbReference type="OrthoDB" id="160374at2759"/>
<keyword evidence="4" id="KW-1185">Reference proteome</keyword>
<protein>
    <recommendedName>
        <fullName evidence="2">Nucleolar 27S pre-rRNA processing Urb2/Npa2 C-terminal domain-containing protein</fullName>
    </recommendedName>
</protein>
<dbReference type="Pfam" id="PF10441">
    <property type="entry name" value="Urb2"/>
    <property type="match status" value="1"/>
</dbReference>
<feature type="compositionally biased region" description="Basic and acidic residues" evidence="1">
    <location>
        <begin position="138"/>
        <end position="164"/>
    </location>
</feature>
<gene>
    <name evidence="3" type="ORF">Egran_01488</name>
</gene>
<dbReference type="InterPro" id="IPR018849">
    <property type="entry name" value="Urb2/Npa2_C"/>
</dbReference>
<dbReference type="PANTHER" id="PTHR15682:SF2">
    <property type="entry name" value="UNHEALTHY RIBOSOME BIOGENESIS PROTEIN 2 HOMOLOG"/>
    <property type="match status" value="1"/>
</dbReference>